<dbReference type="AlphaFoldDB" id="A0A0J5P6Q4"/>
<accession>A0A0J5P6Q4</accession>
<dbReference type="EMBL" id="JWIZ01000034">
    <property type="protein sequence ID" value="KMK51445.1"/>
    <property type="molecule type" value="Genomic_DNA"/>
</dbReference>
<comment type="caution">
    <text evidence="2">The sequence shown here is derived from an EMBL/GenBank/DDBJ whole genome shotgun (WGS) entry which is preliminary data.</text>
</comment>
<evidence type="ECO:0000259" key="1">
    <source>
        <dbReference type="Pfam" id="PF00425"/>
    </source>
</evidence>
<dbReference type="PATRIC" id="fig|67855.3.peg.1219"/>
<dbReference type="NCBIfam" id="NF005486">
    <property type="entry name" value="PRK07093.1"/>
    <property type="match status" value="1"/>
</dbReference>
<evidence type="ECO:0000313" key="2">
    <source>
        <dbReference type="EMBL" id="KMK51445.1"/>
    </source>
</evidence>
<dbReference type="InterPro" id="IPR015890">
    <property type="entry name" value="Chorismate_C"/>
</dbReference>
<dbReference type="RefSeq" id="WP_047976924.1">
    <property type="nucleotide sequence ID" value="NZ_JWIZ01000034.1"/>
</dbReference>
<proteinExistence type="predicted"/>
<sequence>MQTFIHTANQFGQAKRPFFFLIDFEQQKPLILPLENTKTSGLFFDFFCKKTEPHRHRNIDKTFEFSFSPMPFAEYQKGFERVKNEIQKGNSYLLNLTYPTKIETNYSLAELYIASQAKYKCYLEDHFVCFSPECFIRIENNKIYSYPMKGTINANEQNAKETLLNSEKELSEHNTIVDLIRNDLALVSHNIQVSKYRYLEKVETHRGAIYQTSSEICGQLNENWQAEIGTMLAKLLPAGSISGAPKQKTVEIIQQAEGQTRGYYTGIFGYFDGESLESAVAIRYIEQKDQQLYFRSGGGITISSELSAEYNEILEKIYVPISSI</sequence>
<feature type="domain" description="Chorismate-utilising enzyme C-terminal" evidence="1">
    <location>
        <begin position="73"/>
        <end position="316"/>
    </location>
</feature>
<evidence type="ECO:0000313" key="3">
    <source>
        <dbReference type="Proteomes" id="UP000036270"/>
    </source>
</evidence>
<reference evidence="2 3" key="1">
    <citation type="submission" date="2014-12" db="EMBL/GenBank/DDBJ databases">
        <title>Reclassification of Actinobacillus muris as Muribacter muris.</title>
        <authorList>
            <person name="Christensen H."/>
            <person name="Nicklas W."/>
            <person name="Bisgaard M."/>
        </authorList>
    </citation>
    <scope>NUCLEOTIDE SEQUENCE [LARGE SCALE GENOMIC DNA]</scope>
    <source>
        <strain evidence="2 3">Ackerman80-443D</strain>
    </source>
</reference>
<dbReference type="Gene3D" id="3.60.120.10">
    <property type="entry name" value="Anthranilate synthase"/>
    <property type="match status" value="1"/>
</dbReference>
<dbReference type="SUPFAM" id="SSF56322">
    <property type="entry name" value="ADC synthase"/>
    <property type="match status" value="1"/>
</dbReference>
<dbReference type="PRINTS" id="PR00095">
    <property type="entry name" value="ANTSNTHASEI"/>
</dbReference>
<dbReference type="PANTHER" id="PTHR11236">
    <property type="entry name" value="AMINOBENZOATE/ANTHRANILATE SYNTHASE"/>
    <property type="match status" value="1"/>
</dbReference>
<dbReference type="InterPro" id="IPR005801">
    <property type="entry name" value="ADC_synthase"/>
</dbReference>
<protein>
    <submittedName>
        <fullName evidence="2">Aminobenzoate synthetase</fullName>
    </submittedName>
</protein>
<dbReference type="PANTHER" id="PTHR11236:SF50">
    <property type="entry name" value="AMINODEOXYCHORISMATE SYNTHASE COMPONENT 1"/>
    <property type="match status" value="1"/>
</dbReference>
<name>A0A0J5P6Q4_9PAST</name>
<gene>
    <name evidence="2" type="ORF">RO21_06165</name>
</gene>
<dbReference type="Proteomes" id="UP000036270">
    <property type="component" value="Unassembled WGS sequence"/>
</dbReference>
<dbReference type="GO" id="GO:0000162">
    <property type="term" value="P:L-tryptophan biosynthetic process"/>
    <property type="evidence" value="ECO:0007669"/>
    <property type="project" value="TreeGrafter"/>
</dbReference>
<organism evidence="2 3">
    <name type="scientific">Muribacter muris</name>
    <dbReference type="NCBI Taxonomy" id="67855"/>
    <lineage>
        <taxon>Bacteria</taxon>
        <taxon>Pseudomonadati</taxon>
        <taxon>Pseudomonadota</taxon>
        <taxon>Gammaproteobacteria</taxon>
        <taxon>Pasteurellales</taxon>
        <taxon>Pasteurellaceae</taxon>
        <taxon>Muribacter</taxon>
    </lineage>
</organism>
<dbReference type="STRING" id="67855.RO21_06165"/>
<keyword evidence="3" id="KW-1185">Reference proteome</keyword>
<dbReference type="InterPro" id="IPR019999">
    <property type="entry name" value="Anth_synth_I-like"/>
</dbReference>
<dbReference type="Pfam" id="PF00425">
    <property type="entry name" value="Chorismate_bind"/>
    <property type="match status" value="1"/>
</dbReference>
<dbReference type="GO" id="GO:0046820">
    <property type="term" value="F:4-amino-4-deoxychorismate synthase activity"/>
    <property type="evidence" value="ECO:0007669"/>
    <property type="project" value="TreeGrafter"/>
</dbReference>